<dbReference type="InterPro" id="IPR010285">
    <property type="entry name" value="DNA_helicase_pif1-like_DEAD"/>
</dbReference>
<evidence type="ECO:0000313" key="3">
    <source>
        <dbReference type="Proteomes" id="UP000154968"/>
    </source>
</evidence>
<keyword evidence="3" id="KW-1185">Reference proteome</keyword>
<name>S6DDR2_9VIRU</name>
<dbReference type="RefSeq" id="YP_008357395.1">
    <property type="nucleotide sequence ID" value="NC_021901.1"/>
</dbReference>
<accession>S6DDR2</accession>
<feature type="domain" description="DNA helicase Pif1-like DEAD-box helicase" evidence="1">
    <location>
        <begin position="61"/>
        <end position="208"/>
    </location>
</feature>
<evidence type="ECO:0000259" key="1">
    <source>
        <dbReference type="Pfam" id="PF05970"/>
    </source>
</evidence>
<evidence type="ECO:0000313" key="2">
    <source>
        <dbReference type="EMBL" id="CCV01774.1"/>
    </source>
</evidence>
<dbReference type="CDD" id="cd18809">
    <property type="entry name" value="SF1_C_RecD"/>
    <property type="match status" value="1"/>
</dbReference>
<keyword evidence="2" id="KW-0378">Hydrolase</keyword>
<dbReference type="GO" id="GO:0006281">
    <property type="term" value="P:DNA repair"/>
    <property type="evidence" value="ECO:0007669"/>
    <property type="project" value="InterPro"/>
</dbReference>
<dbReference type="Pfam" id="PF05970">
    <property type="entry name" value="PIF1"/>
    <property type="match status" value="1"/>
</dbReference>
<keyword evidence="2" id="KW-0347">Helicase</keyword>
<keyword evidence="2" id="KW-0547">Nucleotide-binding</keyword>
<dbReference type="Proteomes" id="UP000154968">
    <property type="component" value="Segment"/>
</dbReference>
<dbReference type="InterPro" id="IPR051055">
    <property type="entry name" value="PIF1_helicase"/>
</dbReference>
<dbReference type="GeneID" id="16414436"/>
<dbReference type="GO" id="GO:0000723">
    <property type="term" value="P:telomere maintenance"/>
    <property type="evidence" value="ECO:0007669"/>
    <property type="project" value="InterPro"/>
</dbReference>
<dbReference type="GO" id="GO:0003678">
    <property type="term" value="F:DNA helicase activity"/>
    <property type="evidence" value="ECO:0007669"/>
    <property type="project" value="InterPro"/>
</dbReference>
<dbReference type="CDD" id="cd18037">
    <property type="entry name" value="DEXSc_Pif1_like"/>
    <property type="match status" value="1"/>
</dbReference>
<organism evidence="2 3">
    <name type="scientific">Invertebrate iridescent virus 22</name>
    <dbReference type="NCBI Taxonomy" id="345198"/>
    <lineage>
        <taxon>Viruses</taxon>
        <taxon>Varidnaviria</taxon>
        <taxon>Bamfordvirae</taxon>
        <taxon>Nucleocytoviricota</taxon>
        <taxon>Megaviricetes</taxon>
        <taxon>Pimascovirales</taxon>
        <taxon>Pimascovirales incertae sedis</taxon>
        <taxon>Iridoviridae</taxon>
        <taxon>Betairidovirinae</taxon>
        <taxon>Chloriridovirus</taxon>
        <taxon>Chloriridovirus simulium1</taxon>
    </lineage>
</organism>
<sequence>MTTEDITKYAAFLPLELKVEILKYLDYTQIKWITNPYFWIKYWEQYNQNNPITDKFIPNPEQQYTLRLIEEGKNIFINAPAGTGKSALIKYFWQQNFNKKVLGLTSTTGISALNIGGSTLHSFLGIGLGKENVDDLYDKIIKNREKHELWLKLDLLIIDEISMLHPELFNKLEKVARLVRENKKKFGGIQLIVTGDLFQLPPVSQDSTLIINSPKFNKCIDTIVEFRNIIRQVDPIFKNILNKIRIGIVDAQVKKLLKKRFIKAPKQPDIQIKPTKLYCTRKSVDHLNENELNKLANKGYPFREYIMEFINQNCPISFDYIIKNFVKNSTTPSTLQICEQTQVMLTYNISPTLVNGSRGIVSGFTPENYPLVTFINGETVIVRPIKFSLHCTLRCGKVKLVGYAVQVPLKIAYALTIHACQGSTLDYASINLRETFEYGQAYTALSRVRTLDGLFLKKFNFDVIQAHPKALKFLQKN</sequence>
<keyword evidence="2" id="KW-0067">ATP-binding</keyword>
<dbReference type="EMBL" id="HF920633">
    <property type="protein sequence ID" value="CCV01774.1"/>
    <property type="molecule type" value="Genomic_DNA"/>
</dbReference>
<gene>
    <name evidence="2" type="primary">097R</name>
    <name evidence="2" type="ORF">IIV22_097R</name>
</gene>
<dbReference type="SUPFAM" id="SSF52540">
    <property type="entry name" value="P-loop containing nucleoside triphosphate hydrolases"/>
    <property type="match status" value="2"/>
</dbReference>
<dbReference type="PANTHER" id="PTHR47642:SF5">
    <property type="entry name" value="ATP-DEPENDENT DNA HELICASE"/>
    <property type="match status" value="1"/>
</dbReference>
<dbReference type="KEGG" id="vg:16414436"/>
<proteinExistence type="predicted"/>
<dbReference type="InterPro" id="IPR027417">
    <property type="entry name" value="P-loop_NTPase"/>
</dbReference>
<dbReference type="PANTHER" id="PTHR47642">
    <property type="entry name" value="ATP-DEPENDENT DNA HELICASE"/>
    <property type="match status" value="1"/>
</dbReference>
<reference evidence="2 3" key="1">
    <citation type="journal article" date="2013" name="J. Gen. Virol.">
        <title>Complete genome sequence of invertebrate iridescent virus 22 isolated from a blackfly larva.</title>
        <authorList>
            <person name="Piegu B."/>
            <person name="Guizard S."/>
            <person name="Spears T."/>
            <person name="Cruaud C."/>
            <person name="Couloux A."/>
            <person name="Bideshi D.K."/>
            <person name="Federici B.A."/>
            <person name="Bigot Y."/>
        </authorList>
    </citation>
    <scope>NUCLEOTIDE SEQUENCE [LARGE SCALE GENOMIC DNA]</scope>
</reference>
<protein>
    <submittedName>
        <fullName evidence="2">ATP-dependent DNA helicase PIF1</fullName>
    </submittedName>
</protein>
<dbReference type="Gene3D" id="3.40.50.300">
    <property type="entry name" value="P-loop containing nucleotide triphosphate hydrolases"/>
    <property type="match status" value="1"/>
</dbReference>